<sequence length="199" mass="23342">MHAFEQIEYSDVALWFNKEQVQELVARIIEAGMRVAWKETKKYFTLSVQTEEESHWLTFRKVGARYRLRDRHYNTSDPRFEKILQHFIEQAKGHAVIKMFTGGQLVVQKIRYGEAEQIIKISGASKEVIFEKECSVSMEEVMEALRRHDAEERIPVLTSEIDYELAVLYEAMEAGEMKTVEACKEKLAKLHHEMIMLEV</sequence>
<gene>
    <name evidence="1" type="ORF">AF333_09210</name>
    <name evidence="2" type="ORF">SAMN04487909_10368</name>
</gene>
<dbReference type="PATRIC" id="fig|47500.12.peg.2194"/>
<dbReference type="AlphaFoldDB" id="A0A0D1X7L6"/>
<evidence type="ECO:0000313" key="3">
    <source>
        <dbReference type="Proteomes" id="UP000037269"/>
    </source>
</evidence>
<dbReference type="OrthoDB" id="2828299at2"/>
<accession>A0A0D1X7L6</accession>
<proteinExistence type="predicted"/>
<reference evidence="1 3" key="1">
    <citation type="submission" date="2015-07" db="EMBL/GenBank/DDBJ databases">
        <title>Fjat-14205 dsm 2895.</title>
        <authorList>
            <person name="Liu B."/>
            <person name="Wang J."/>
            <person name="Zhu Y."/>
            <person name="Liu G."/>
            <person name="Chen Q."/>
            <person name="Chen Z."/>
            <person name="Lan J."/>
            <person name="Che J."/>
            <person name="Ge C."/>
            <person name="Shi H."/>
            <person name="Pan Z."/>
            <person name="Liu X."/>
        </authorList>
    </citation>
    <scope>NUCLEOTIDE SEQUENCE [LARGE SCALE GENOMIC DNA]</scope>
    <source>
        <strain evidence="1 3">DSM 2895</strain>
    </source>
</reference>
<dbReference type="Proteomes" id="UP000037269">
    <property type="component" value="Unassembled WGS sequence"/>
</dbReference>
<organism evidence="1 3">
    <name type="scientific">Aneurinibacillus migulanus</name>
    <name type="common">Bacillus migulanus</name>
    <dbReference type="NCBI Taxonomy" id="47500"/>
    <lineage>
        <taxon>Bacteria</taxon>
        <taxon>Bacillati</taxon>
        <taxon>Bacillota</taxon>
        <taxon>Bacilli</taxon>
        <taxon>Bacillales</taxon>
        <taxon>Paenibacillaceae</taxon>
        <taxon>Aneurinibacillus group</taxon>
        <taxon>Aneurinibacillus</taxon>
    </lineage>
</organism>
<dbReference type="EMBL" id="LGUG01000004">
    <property type="protein sequence ID" value="KON95624.1"/>
    <property type="molecule type" value="Genomic_DNA"/>
</dbReference>
<protein>
    <submittedName>
        <fullName evidence="1">Uncharacterized protein</fullName>
    </submittedName>
</protein>
<evidence type="ECO:0000313" key="1">
    <source>
        <dbReference type="EMBL" id="KON95624.1"/>
    </source>
</evidence>
<dbReference type="STRING" id="47500.AF333_09210"/>
<dbReference type="EMBL" id="FNED01000003">
    <property type="protein sequence ID" value="SDI32237.1"/>
    <property type="molecule type" value="Genomic_DNA"/>
</dbReference>
<keyword evidence="3" id="KW-1185">Reference proteome</keyword>
<dbReference type="GeneID" id="42305378"/>
<dbReference type="Proteomes" id="UP000182836">
    <property type="component" value="Unassembled WGS sequence"/>
</dbReference>
<evidence type="ECO:0000313" key="4">
    <source>
        <dbReference type="Proteomes" id="UP000182836"/>
    </source>
</evidence>
<evidence type="ECO:0000313" key="2">
    <source>
        <dbReference type="EMBL" id="SDI32237.1"/>
    </source>
</evidence>
<dbReference type="RefSeq" id="WP_043066116.1">
    <property type="nucleotide sequence ID" value="NZ_BJOA01000030.1"/>
</dbReference>
<name>A0A0D1X7L6_ANEMI</name>
<reference evidence="2 4" key="2">
    <citation type="submission" date="2016-10" db="EMBL/GenBank/DDBJ databases">
        <authorList>
            <person name="de Groot N.N."/>
        </authorList>
    </citation>
    <scope>NUCLEOTIDE SEQUENCE [LARGE SCALE GENOMIC DNA]</scope>
    <source>
        <strain evidence="2 4">DSM 2895</strain>
    </source>
</reference>